<reference evidence="3" key="1">
    <citation type="submission" date="2025-08" db="UniProtKB">
        <authorList>
            <consortium name="RefSeq"/>
        </authorList>
    </citation>
    <scope>IDENTIFICATION</scope>
    <source>
        <tissue evidence="3">Whole Larva</tissue>
    </source>
</reference>
<accession>A0ABM1MAC1</accession>
<dbReference type="Proteomes" id="UP000695000">
    <property type="component" value="Unplaced"/>
</dbReference>
<organism evidence="2 3">
    <name type="scientific">Nicrophorus vespilloides</name>
    <name type="common">Boreal carrion beetle</name>
    <dbReference type="NCBI Taxonomy" id="110193"/>
    <lineage>
        <taxon>Eukaryota</taxon>
        <taxon>Metazoa</taxon>
        <taxon>Ecdysozoa</taxon>
        <taxon>Arthropoda</taxon>
        <taxon>Hexapoda</taxon>
        <taxon>Insecta</taxon>
        <taxon>Pterygota</taxon>
        <taxon>Neoptera</taxon>
        <taxon>Endopterygota</taxon>
        <taxon>Coleoptera</taxon>
        <taxon>Polyphaga</taxon>
        <taxon>Staphyliniformia</taxon>
        <taxon>Silphidae</taxon>
        <taxon>Nicrophorinae</taxon>
        <taxon>Nicrophorus</taxon>
    </lineage>
</organism>
<dbReference type="RefSeq" id="XP_017771521.1">
    <property type="nucleotide sequence ID" value="XM_017916032.1"/>
</dbReference>
<evidence type="ECO:0000313" key="2">
    <source>
        <dbReference type="Proteomes" id="UP000695000"/>
    </source>
</evidence>
<evidence type="ECO:0000256" key="1">
    <source>
        <dbReference type="SAM" id="MobiDB-lite"/>
    </source>
</evidence>
<feature type="compositionally biased region" description="Pro residues" evidence="1">
    <location>
        <begin position="14"/>
        <end position="31"/>
    </location>
</feature>
<name>A0ABM1MAC1_NICVS</name>
<feature type="region of interest" description="Disordered" evidence="1">
    <location>
        <begin position="1"/>
        <end position="38"/>
    </location>
</feature>
<evidence type="ECO:0000313" key="3">
    <source>
        <dbReference type="RefSeq" id="XP_017771521.1"/>
    </source>
</evidence>
<dbReference type="GeneID" id="108558939"/>
<protein>
    <submittedName>
        <fullName evidence="3">Uncharacterized protein LOC108558939</fullName>
    </submittedName>
</protein>
<sequence>MSNKQDTISKPEKSLPPPPKCTPGWNDPPPLGTAMLTPSKPKLTQRKFVSSIFSPTDSSLPVSPSDPKLEELMASLHKILLNSGEDMEKIIADVPRQWKQPYCDENLKEKTLQICRHLSNKNYQDAHDVINTFNGTQLWFTLFFRNVITKITDIQ</sequence>
<proteinExistence type="predicted"/>
<gene>
    <name evidence="3" type="primary">LOC108558939</name>
</gene>
<keyword evidence="2" id="KW-1185">Reference proteome</keyword>